<dbReference type="PANTHER" id="PTHR36222">
    <property type="entry name" value="SERINE PROTEASE INHIBITOR RV3364C"/>
    <property type="match status" value="1"/>
</dbReference>
<dbReference type="InterPro" id="IPR053141">
    <property type="entry name" value="Mycobact_SerProt_Inhib_Rv3364c"/>
</dbReference>
<protein>
    <recommendedName>
        <fullName evidence="1">Roadblock/LAMTOR2 domain-containing protein</fullName>
    </recommendedName>
</protein>
<accession>A0A841FZL4</accession>
<dbReference type="EMBL" id="JACHGT010000020">
    <property type="protein sequence ID" value="MBB6039148.1"/>
    <property type="molecule type" value="Genomic_DNA"/>
</dbReference>
<evidence type="ECO:0000259" key="1">
    <source>
        <dbReference type="SMART" id="SM00960"/>
    </source>
</evidence>
<dbReference type="Gene3D" id="3.30.450.30">
    <property type="entry name" value="Dynein light chain 2a, cytoplasmic"/>
    <property type="match status" value="1"/>
</dbReference>
<dbReference type="Proteomes" id="UP000548476">
    <property type="component" value="Unassembled WGS sequence"/>
</dbReference>
<feature type="domain" description="Roadblock/LAMTOR2" evidence="1">
    <location>
        <begin position="16"/>
        <end position="106"/>
    </location>
</feature>
<evidence type="ECO:0000313" key="3">
    <source>
        <dbReference type="Proteomes" id="UP000548476"/>
    </source>
</evidence>
<dbReference type="PANTHER" id="PTHR36222:SF1">
    <property type="entry name" value="SERINE PROTEASE INHIBITOR RV3364C"/>
    <property type="match status" value="1"/>
</dbReference>
<dbReference type="Pfam" id="PF03259">
    <property type="entry name" value="Robl_LC7"/>
    <property type="match status" value="1"/>
</dbReference>
<dbReference type="RefSeq" id="WP_184792241.1">
    <property type="nucleotide sequence ID" value="NZ_BONT01000051.1"/>
</dbReference>
<sequence>MPPGNGAHAGAVGELDWLLTSFTQKVPDVAHALTVSVDGLALAASAGLPTDRADQLAAITSGLASLTTGASRVLAAGRVRQAVVDMDGGVLLLMAVGDRAQVAVLAAAGCDLGLVGYEMALLVKRVASALEPAIRRAAGSAPPVGER</sequence>
<evidence type="ECO:0000313" key="2">
    <source>
        <dbReference type="EMBL" id="MBB6039148.1"/>
    </source>
</evidence>
<comment type="caution">
    <text evidence="2">The sequence shown here is derived from an EMBL/GenBank/DDBJ whole genome shotgun (WGS) entry which is preliminary data.</text>
</comment>
<dbReference type="AlphaFoldDB" id="A0A841FZL4"/>
<dbReference type="InterPro" id="IPR004942">
    <property type="entry name" value="Roadblock/LAMTOR2_dom"/>
</dbReference>
<proteinExistence type="predicted"/>
<gene>
    <name evidence="2" type="ORF">HNR73_007039</name>
</gene>
<reference evidence="2 3" key="1">
    <citation type="submission" date="2020-08" db="EMBL/GenBank/DDBJ databases">
        <title>Genomic Encyclopedia of Type Strains, Phase IV (KMG-IV): sequencing the most valuable type-strain genomes for metagenomic binning, comparative biology and taxonomic classification.</title>
        <authorList>
            <person name="Goeker M."/>
        </authorList>
    </citation>
    <scope>NUCLEOTIDE SEQUENCE [LARGE SCALE GENOMIC DNA]</scope>
    <source>
        <strain evidence="2 3">YIM 65646</strain>
    </source>
</reference>
<organism evidence="2 3">
    <name type="scientific">Phytomonospora endophytica</name>
    <dbReference type="NCBI Taxonomy" id="714109"/>
    <lineage>
        <taxon>Bacteria</taxon>
        <taxon>Bacillati</taxon>
        <taxon>Actinomycetota</taxon>
        <taxon>Actinomycetes</taxon>
        <taxon>Micromonosporales</taxon>
        <taxon>Micromonosporaceae</taxon>
        <taxon>Phytomonospora</taxon>
    </lineage>
</organism>
<dbReference type="SUPFAM" id="SSF103196">
    <property type="entry name" value="Roadblock/LC7 domain"/>
    <property type="match status" value="1"/>
</dbReference>
<keyword evidence="3" id="KW-1185">Reference proteome</keyword>
<name>A0A841FZL4_9ACTN</name>
<dbReference type="SMART" id="SM00960">
    <property type="entry name" value="Robl_LC7"/>
    <property type="match status" value="1"/>
</dbReference>